<dbReference type="GO" id="GO:0005524">
    <property type="term" value="F:ATP binding"/>
    <property type="evidence" value="ECO:0007669"/>
    <property type="project" value="UniProtKB-KW"/>
</dbReference>
<dbReference type="Proteomes" id="UP000319212">
    <property type="component" value="Unassembled WGS sequence"/>
</dbReference>
<evidence type="ECO:0000256" key="2">
    <source>
        <dbReference type="ARBA" id="ARBA00022741"/>
    </source>
</evidence>
<comment type="caution">
    <text evidence="4">The sequence shown here is derived from an EMBL/GenBank/DDBJ whole genome shotgun (WGS) entry which is preliminary data.</text>
</comment>
<dbReference type="OrthoDB" id="9807934at2"/>
<keyword evidence="3" id="KW-0067">ATP-binding</keyword>
<dbReference type="RefSeq" id="WP_140843265.1">
    <property type="nucleotide sequence ID" value="NZ_RCZI01000004.1"/>
</dbReference>
<dbReference type="CDD" id="cd10231">
    <property type="entry name" value="ASKHA_NBD_HSP70_YegD-like"/>
    <property type="match status" value="1"/>
</dbReference>
<dbReference type="InterPro" id="IPR013126">
    <property type="entry name" value="Hsp_70_fam"/>
</dbReference>
<dbReference type="EMBL" id="RCZI01000004">
    <property type="protein sequence ID" value="TPG25867.1"/>
    <property type="molecule type" value="Genomic_DNA"/>
</dbReference>
<evidence type="ECO:0000256" key="1">
    <source>
        <dbReference type="ARBA" id="ARBA00007381"/>
    </source>
</evidence>
<protein>
    <submittedName>
        <fullName evidence="4">Hsp70 family protein</fullName>
    </submittedName>
</protein>
<dbReference type="PROSITE" id="PS00329">
    <property type="entry name" value="HSP70_2"/>
    <property type="match status" value="1"/>
</dbReference>
<dbReference type="AlphaFoldDB" id="A0A502DK43"/>
<dbReference type="GO" id="GO:0140662">
    <property type="term" value="F:ATP-dependent protein folding chaperone"/>
    <property type="evidence" value="ECO:0007669"/>
    <property type="project" value="InterPro"/>
</dbReference>
<sequence>MSTSNAGIGIDFGTSNSAIAWAIDGGAAQALPLEGAATTMPTALFYNAEDRRTHFGRDAVAMYLSGVEGRLMRSLKSLLGSSLMQETTAVYDGLVSFQDIVARFLHELGTRAEQTLGHRPQRVVIGRPVHFVDDDAKRDRQAEDSLRDAARAAGFHDIGFQFEPIAAAFDYEQRVTKESVILIVDIGGGTSDFTVVRLGPERAAQHDRTSDVLATSGVHIGGTDFDQRLNLERVMPQLGFRHHDARGREVPSKVFFELSSWHLINWLYAPKAVRQAKELRTSYADTRLHDRLMTVLEERYGHRIASEVEQAKIDGSVSDAAVTIDLSFVEPGLGAALTPDDMAQQLAESLGKVVASAHECVRRAGLRSHDLDAIYLTGGSSALRPFQQALRRGFAGVKLVEGDLFGGVAAGLAYAARDARTA</sequence>
<name>A0A502DK43_9BURK</name>
<evidence type="ECO:0000313" key="5">
    <source>
        <dbReference type="Proteomes" id="UP000319212"/>
    </source>
</evidence>
<evidence type="ECO:0000313" key="4">
    <source>
        <dbReference type="EMBL" id="TPG25867.1"/>
    </source>
</evidence>
<gene>
    <name evidence="4" type="ORF">EAH82_15750</name>
</gene>
<evidence type="ECO:0000256" key="3">
    <source>
        <dbReference type="ARBA" id="ARBA00022840"/>
    </source>
</evidence>
<accession>A0A502DK43</accession>
<comment type="similarity">
    <text evidence="1">Belongs to the heat shock protein 70 family.</text>
</comment>
<organism evidence="4 5">
    <name type="scientific">Variovorax guangxiensis</name>
    <dbReference type="NCBI Taxonomy" id="1775474"/>
    <lineage>
        <taxon>Bacteria</taxon>
        <taxon>Pseudomonadati</taxon>
        <taxon>Pseudomonadota</taxon>
        <taxon>Betaproteobacteria</taxon>
        <taxon>Burkholderiales</taxon>
        <taxon>Comamonadaceae</taxon>
        <taxon>Variovorax</taxon>
    </lineage>
</organism>
<reference evidence="4 5" key="1">
    <citation type="journal article" date="2019" name="Environ. Microbiol.">
        <title>Species interactions and distinct microbial communities in high Arctic permafrost affected cryosols are associated with the CH4 and CO2 gas fluxes.</title>
        <authorList>
            <person name="Altshuler I."/>
            <person name="Hamel J."/>
            <person name="Turney S."/>
            <person name="Magnuson E."/>
            <person name="Levesque R."/>
            <person name="Greer C."/>
            <person name="Whyte L.G."/>
        </authorList>
    </citation>
    <scope>NUCLEOTIDE SEQUENCE [LARGE SCALE GENOMIC DNA]</scope>
    <source>
        <strain evidence="4 5">S06.C</strain>
    </source>
</reference>
<dbReference type="InterPro" id="IPR042054">
    <property type="entry name" value="YegD-like"/>
</dbReference>
<dbReference type="InterPro" id="IPR043129">
    <property type="entry name" value="ATPase_NBD"/>
</dbReference>
<dbReference type="Pfam" id="PF00012">
    <property type="entry name" value="HSP70"/>
    <property type="match status" value="1"/>
</dbReference>
<dbReference type="SUPFAM" id="SSF53067">
    <property type="entry name" value="Actin-like ATPase domain"/>
    <property type="match status" value="2"/>
</dbReference>
<dbReference type="Gene3D" id="3.90.640.10">
    <property type="entry name" value="Actin, Chain A, domain 4"/>
    <property type="match status" value="1"/>
</dbReference>
<proteinExistence type="inferred from homology"/>
<dbReference type="InterPro" id="IPR018181">
    <property type="entry name" value="Heat_shock_70_CS"/>
</dbReference>
<dbReference type="PANTHER" id="PTHR19375">
    <property type="entry name" value="HEAT SHOCK PROTEIN 70KDA"/>
    <property type="match status" value="1"/>
</dbReference>
<dbReference type="Gene3D" id="3.30.420.40">
    <property type="match status" value="2"/>
</dbReference>
<keyword evidence="2" id="KW-0547">Nucleotide-binding</keyword>